<dbReference type="AlphaFoldDB" id="A0A5C3EYX4"/>
<sequence>MPLRRATESGHVAVIYIIEASHTFIPSANHQWLAPVTMTEKVLNCASSDQPTDGPTDAKQPALWGVEVLGEQARDVDTRRAGPGHGLGMPMRRIQAD</sequence>
<keyword evidence="3" id="KW-1185">Reference proteome</keyword>
<organism evidence="2 3">
    <name type="scientific">Pseudozyma flocculosa</name>
    <dbReference type="NCBI Taxonomy" id="84751"/>
    <lineage>
        <taxon>Eukaryota</taxon>
        <taxon>Fungi</taxon>
        <taxon>Dikarya</taxon>
        <taxon>Basidiomycota</taxon>
        <taxon>Ustilaginomycotina</taxon>
        <taxon>Ustilaginomycetes</taxon>
        <taxon>Ustilaginales</taxon>
        <taxon>Ustilaginaceae</taxon>
        <taxon>Pseudozyma</taxon>
    </lineage>
</organism>
<dbReference type="Proteomes" id="UP000323386">
    <property type="component" value="Unassembled WGS sequence"/>
</dbReference>
<reference evidence="2 3" key="1">
    <citation type="submission" date="2018-03" db="EMBL/GenBank/DDBJ databases">
        <authorList>
            <person name="Guldener U."/>
        </authorList>
    </citation>
    <scope>NUCLEOTIDE SEQUENCE [LARGE SCALE GENOMIC DNA]</scope>
    <source>
        <strain evidence="2 3">DAOM196992</strain>
    </source>
</reference>
<name>A0A5C3EYX4_9BASI</name>
<gene>
    <name evidence="2" type="ORF">PSFLO_01692</name>
</gene>
<accession>A0A5C3EYX4</accession>
<evidence type="ECO:0000313" key="3">
    <source>
        <dbReference type="Proteomes" id="UP000323386"/>
    </source>
</evidence>
<protein>
    <submittedName>
        <fullName evidence="2">Uncharacterized protein</fullName>
    </submittedName>
</protein>
<proteinExistence type="predicted"/>
<feature type="region of interest" description="Disordered" evidence="1">
    <location>
        <begin position="73"/>
        <end position="97"/>
    </location>
</feature>
<evidence type="ECO:0000313" key="2">
    <source>
        <dbReference type="EMBL" id="SPO36221.1"/>
    </source>
</evidence>
<dbReference type="EMBL" id="OOIP01000003">
    <property type="protein sequence ID" value="SPO36221.1"/>
    <property type="molecule type" value="Genomic_DNA"/>
</dbReference>
<evidence type="ECO:0000256" key="1">
    <source>
        <dbReference type="SAM" id="MobiDB-lite"/>
    </source>
</evidence>